<dbReference type="OrthoDB" id="10261027at2759"/>
<evidence type="ECO:0000259" key="1">
    <source>
        <dbReference type="PROSITE" id="PS50011"/>
    </source>
</evidence>
<organism evidence="2 3">
    <name type="scientific">Gigaspora rosea</name>
    <dbReference type="NCBI Taxonomy" id="44941"/>
    <lineage>
        <taxon>Eukaryota</taxon>
        <taxon>Fungi</taxon>
        <taxon>Fungi incertae sedis</taxon>
        <taxon>Mucoromycota</taxon>
        <taxon>Glomeromycotina</taxon>
        <taxon>Glomeromycetes</taxon>
        <taxon>Diversisporales</taxon>
        <taxon>Gigasporaceae</taxon>
        <taxon>Gigaspora</taxon>
    </lineage>
</organism>
<name>A0A397UN08_9GLOM</name>
<evidence type="ECO:0000313" key="2">
    <source>
        <dbReference type="EMBL" id="RIB08753.1"/>
    </source>
</evidence>
<evidence type="ECO:0000313" key="3">
    <source>
        <dbReference type="Proteomes" id="UP000266673"/>
    </source>
</evidence>
<dbReference type="InterPro" id="IPR011009">
    <property type="entry name" value="Kinase-like_dom_sf"/>
</dbReference>
<dbReference type="InterPro" id="IPR053215">
    <property type="entry name" value="TKL_Ser/Thr_kinase"/>
</dbReference>
<dbReference type="Pfam" id="PF00069">
    <property type="entry name" value="Pkinase"/>
    <property type="match status" value="1"/>
</dbReference>
<feature type="non-terminal residue" evidence="2">
    <location>
        <position position="142"/>
    </location>
</feature>
<dbReference type="AlphaFoldDB" id="A0A397UN08"/>
<dbReference type="EMBL" id="QKWP01001466">
    <property type="protein sequence ID" value="RIB08753.1"/>
    <property type="molecule type" value="Genomic_DNA"/>
</dbReference>
<dbReference type="PANTHER" id="PTHR45756">
    <property type="entry name" value="PALMITOYLTRANSFERASE"/>
    <property type="match status" value="1"/>
</dbReference>
<keyword evidence="2" id="KW-0418">Kinase</keyword>
<dbReference type="STRING" id="44941.A0A397UN08"/>
<feature type="non-terminal residue" evidence="2">
    <location>
        <position position="1"/>
    </location>
</feature>
<reference evidence="2 3" key="1">
    <citation type="submission" date="2018-06" db="EMBL/GenBank/DDBJ databases">
        <title>Comparative genomics reveals the genomic features of Rhizophagus irregularis, R. cerebriforme, R. diaphanum and Gigaspora rosea, and their symbiotic lifestyle signature.</title>
        <authorList>
            <person name="Morin E."/>
            <person name="San Clemente H."/>
            <person name="Chen E.C.H."/>
            <person name="De La Providencia I."/>
            <person name="Hainaut M."/>
            <person name="Kuo A."/>
            <person name="Kohler A."/>
            <person name="Murat C."/>
            <person name="Tang N."/>
            <person name="Roy S."/>
            <person name="Loubradou J."/>
            <person name="Henrissat B."/>
            <person name="Grigoriev I.V."/>
            <person name="Corradi N."/>
            <person name="Roux C."/>
            <person name="Martin F.M."/>
        </authorList>
    </citation>
    <scope>NUCLEOTIDE SEQUENCE [LARGE SCALE GENOMIC DNA]</scope>
    <source>
        <strain evidence="2 3">DAOM 194757</strain>
    </source>
</reference>
<proteinExistence type="predicted"/>
<accession>A0A397UN08</accession>
<keyword evidence="2" id="KW-0808">Transferase</keyword>
<dbReference type="GO" id="GO:0004672">
    <property type="term" value="F:protein kinase activity"/>
    <property type="evidence" value="ECO:0007669"/>
    <property type="project" value="InterPro"/>
</dbReference>
<dbReference type="Gene3D" id="1.10.510.10">
    <property type="entry name" value="Transferase(Phosphotransferase) domain 1"/>
    <property type="match status" value="1"/>
</dbReference>
<dbReference type="PANTHER" id="PTHR45756:SF1">
    <property type="entry name" value="PROTEIN KINASE DOMAIN CONTAINING PROTEIN"/>
    <property type="match status" value="1"/>
</dbReference>
<comment type="caution">
    <text evidence="2">The sequence shown here is derived from an EMBL/GenBank/DDBJ whole genome shotgun (WGS) entry which is preliminary data.</text>
</comment>
<feature type="domain" description="Protein kinase" evidence="1">
    <location>
        <begin position="1"/>
        <end position="142"/>
    </location>
</feature>
<dbReference type="InterPro" id="IPR000719">
    <property type="entry name" value="Prot_kinase_dom"/>
</dbReference>
<dbReference type="SUPFAM" id="SSF56112">
    <property type="entry name" value="Protein kinase-like (PK-like)"/>
    <property type="match status" value="1"/>
</dbReference>
<dbReference type="GO" id="GO:0005524">
    <property type="term" value="F:ATP binding"/>
    <property type="evidence" value="ECO:0007669"/>
    <property type="project" value="InterPro"/>
</dbReference>
<protein>
    <submittedName>
        <fullName evidence="2">Kinase-like domain-containing protein</fullName>
    </submittedName>
</protein>
<keyword evidence="3" id="KW-1185">Reference proteome</keyword>
<dbReference type="Proteomes" id="UP000266673">
    <property type="component" value="Unassembled WGS sequence"/>
</dbReference>
<dbReference type="PROSITE" id="PS50011">
    <property type="entry name" value="PROTEIN_KINASE_DOM"/>
    <property type="match status" value="1"/>
</dbReference>
<sequence length="142" mass="16066">LHKKNIIHGDFHSGNIPINSDAVNEKNFSPCAKITDFGRSKQENAPSDQNMVYGIIPYVAPEVLNGGRYTKKSDIYSLGMIIWEMTSGHKPFYDREHDSILILDILGGRRPEFIDGTPEELVTLIKKCWHNDVLKRPTASEI</sequence>
<gene>
    <name evidence="2" type="ORF">C2G38_1875085</name>
</gene>